<dbReference type="Gene3D" id="3.30.450.20">
    <property type="entry name" value="PAS domain"/>
    <property type="match status" value="1"/>
</dbReference>
<name>A0ABT5MAG7_9BURK</name>
<evidence type="ECO:0000256" key="6">
    <source>
        <dbReference type="ARBA" id="ARBA00022741"/>
    </source>
</evidence>
<evidence type="ECO:0000256" key="2">
    <source>
        <dbReference type="ARBA" id="ARBA00004370"/>
    </source>
</evidence>
<dbReference type="EMBL" id="JAQSIO010000001">
    <property type="protein sequence ID" value="MDD0813578.1"/>
    <property type="molecule type" value="Genomic_DNA"/>
</dbReference>
<evidence type="ECO:0000259" key="13">
    <source>
        <dbReference type="PROSITE" id="PS50112"/>
    </source>
</evidence>
<dbReference type="PROSITE" id="PS50112">
    <property type="entry name" value="PAS"/>
    <property type="match status" value="1"/>
</dbReference>
<sequence length="803" mass="88027">MSRQRHGRREWRLRSTLAGLLFFTSLITFVLVGSAILSVRIPRLEDDARHLVSHEARAFAAREDLLLSALEDRLNVLASALPQLSPGGITTVLNQAAGTGQVFRALYVLDPQGRIESVGLPPVLRLRRDELLGRDLSATELVQLGVHRQQLLWGDEHRSALSGELSLGVVLPLPQQRLLLAEVPLRYLLDDLSNTQAEGLRSNTSPVDVWVINGAGEVLVDSAPGLGERRLQLQDWPLLQQLRAGQVPTEPGLLAHEGRDLHVALQRSHLINWVYAARTPAGLANKGIRAAVLSLLAAFGGTLLVGLLLAPFWASGLVRALRAIVLQAHRVAEGHLTGRWPRGRVLEFNRLSADLQTMSERLRDREDKRLIIFNTAPVPMVVTDLAQGGLILEINDACERQLGYPREQMIGQRGSSLGLWRDPEVRDRLLSLAQTHLEGAQLETEMVCADGRLLLCRVNVRQVALGPQRLTVWALEDITEHRQAEQALQSLNQRLEVRVAQRTEALQQSNAELAQTVEHLTSTRSELVRAEKMAALGSLVAGVAHELNTPLGNSLMAVTTFRDELRQFRDGLAQGLRRSALEGLLESAEQATRISSRNLERAAELVTSFKQVAADQTSSQRRRFDLREVIDEIVLTLKPSFARQPYRIEVQVPTGLVLDSYPGPLGQVLTNLITNAITHGFDGRDHGRVLILAEANPSGDSVLLRVEDDGHGIPPGLIERIFDPFVTTRMGRGGTGLGLNIAYNVTANVLGGDLQVSSAPSEGSCFRLRLPWQAPTPAKAEREGMPAQAVPAPDGEQPRSTAA</sequence>
<dbReference type="Gene3D" id="3.30.565.10">
    <property type="entry name" value="Histidine kinase-like ATPase, C-terminal domain"/>
    <property type="match status" value="1"/>
</dbReference>
<dbReference type="InterPro" id="IPR013767">
    <property type="entry name" value="PAS_fold"/>
</dbReference>
<feature type="domain" description="PAS" evidence="13">
    <location>
        <begin position="365"/>
        <end position="440"/>
    </location>
</feature>
<dbReference type="SUPFAM" id="SSF47384">
    <property type="entry name" value="Homodimeric domain of signal transducing histidine kinase"/>
    <property type="match status" value="1"/>
</dbReference>
<proteinExistence type="predicted"/>
<comment type="catalytic activity">
    <reaction evidence="1">
        <text>ATP + protein L-histidine = ADP + protein N-phospho-L-histidine.</text>
        <dbReference type="EC" id="2.7.13.3"/>
    </reaction>
</comment>
<dbReference type="SMART" id="SM00304">
    <property type="entry name" value="HAMP"/>
    <property type="match status" value="1"/>
</dbReference>
<keyword evidence="9" id="KW-0902">Two-component regulatory system</keyword>
<dbReference type="InterPro" id="IPR036890">
    <property type="entry name" value="HATPase_C_sf"/>
</dbReference>
<feature type="region of interest" description="Disordered" evidence="10">
    <location>
        <begin position="776"/>
        <end position="803"/>
    </location>
</feature>
<dbReference type="InterPro" id="IPR036097">
    <property type="entry name" value="HisK_dim/P_sf"/>
</dbReference>
<feature type="transmembrane region" description="Helical" evidence="11">
    <location>
        <begin position="20"/>
        <end position="39"/>
    </location>
</feature>
<dbReference type="SMART" id="SM00091">
    <property type="entry name" value="PAS"/>
    <property type="match status" value="1"/>
</dbReference>
<dbReference type="InterPro" id="IPR003594">
    <property type="entry name" value="HATPase_dom"/>
</dbReference>
<dbReference type="Pfam" id="PF02518">
    <property type="entry name" value="HATPase_c"/>
    <property type="match status" value="1"/>
</dbReference>
<dbReference type="PROSITE" id="PS50109">
    <property type="entry name" value="HIS_KIN"/>
    <property type="match status" value="1"/>
</dbReference>
<dbReference type="SMART" id="SM00387">
    <property type="entry name" value="HATPase_c"/>
    <property type="match status" value="1"/>
</dbReference>
<dbReference type="InterPro" id="IPR005467">
    <property type="entry name" value="His_kinase_dom"/>
</dbReference>
<dbReference type="CDD" id="cd00130">
    <property type="entry name" value="PAS"/>
    <property type="match status" value="1"/>
</dbReference>
<feature type="domain" description="HAMP" evidence="14">
    <location>
        <begin position="315"/>
        <end position="367"/>
    </location>
</feature>
<dbReference type="SUPFAM" id="SSF55785">
    <property type="entry name" value="PYP-like sensor domain (PAS domain)"/>
    <property type="match status" value="1"/>
</dbReference>
<evidence type="ECO:0000259" key="14">
    <source>
        <dbReference type="PROSITE" id="PS50885"/>
    </source>
</evidence>
<keyword evidence="4" id="KW-0597">Phosphoprotein</keyword>
<dbReference type="CDD" id="cd00082">
    <property type="entry name" value="HisKA"/>
    <property type="match status" value="1"/>
</dbReference>
<keyword evidence="7" id="KW-0418">Kinase</keyword>
<gene>
    <name evidence="15" type="ORF">PSQ39_02935</name>
</gene>
<organism evidence="15 16">
    <name type="scientific">Curvibacter microcysteis</name>
    <dbReference type="NCBI Taxonomy" id="3026419"/>
    <lineage>
        <taxon>Bacteria</taxon>
        <taxon>Pseudomonadati</taxon>
        <taxon>Pseudomonadota</taxon>
        <taxon>Betaproteobacteria</taxon>
        <taxon>Burkholderiales</taxon>
        <taxon>Comamonadaceae</taxon>
        <taxon>Curvibacter</taxon>
    </lineage>
</organism>
<dbReference type="RefSeq" id="WP_273925095.1">
    <property type="nucleotide sequence ID" value="NZ_JAQSIO010000001.1"/>
</dbReference>
<evidence type="ECO:0000256" key="5">
    <source>
        <dbReference type="ARBA" id="ARBA00022679"/>
    </source>
</evidence>
<evidence type="ECO:0000256" key="3">
    <source>
        <dbReference type="ARBA" id="ARBA00012438"/>
    </source>
</evidence>
<dbReference type="Gene3D" id="1.10.287.130">
    <property type="match status" value="1"/>
</dbReference>
<dbReference type="SUPFAM" id="SSF55874">
    <property type="entry name" value="ATPase domain of HSP90 chaperone/DNA topoisomerase II/histidine kinase"/>
    <property type="match status" value="1"/>
</dbReference>
<evidence type="ECO:0000313" key="16">
    <source>
        <dbReference type="Proteomes" id="UP001528672"/>
    </source>
</evidence>
<evidence type="ECO:0000256" key="11">
    <source>
        <dbReference type="SAM" id="Phobius"/>
    </source>
</evidence>
<keyword evidence="8 15" id="KW-0067">ATP-binding</keyword>
<evidence type="ECO:0000256" key="10">
    <source>
        <dbReference type="SAM" id="MobiDB-lite"/>
    </source>
</evidence>
<dbReference type="CDD" id="cd00075">
    <property type="entry name" value="HATPase"/>
    <property type="match status" value="1"/>
</dbReference>
<accession>A0ABT5MAG7</accession>
<dbReference type="PANTHER" id="PTHR43065">
    <property type="entry name" value="SENSOR HISTIDINE KINASE"/>
    <property type="match status" value="1"/>
</dbReference>
<dbReference type="Pfam" id="PF00989">
    <property type="entry name" value="PAS"/>
    <property type="match status" value="1"/>
</dbReference>
<dbReference type="InterPro" id="IPR035965">
    <property type="entry name" value="PAS-like_dom_sf"/>
</dbReference>
<dbReference type="PROSITE" id="PS50885">
    <property type="entry name" value="HAMP"/>
    <property type="match status" value="1"/>
</dbReference>
<keyword evidence="11" id="KW-1133">Transmembrane helix</keyword>
<protein>
    <recommendedName>
        <fullName evidence="3">histidine kinase</fullName>
        <ecNumber evidence="3">2.7.13.3</ecNumber>
    </recommendedName>
</protein>
<keyword evidence="16" id="KW-1185">Reference proteome</keyword>
<dbReference type="InterPro" id="IPR003660">
    <property type="entry name" value="HAMP_dom"/>
</dbReference>
<comment type="caution">
    <text evidence="15">The sequence shown here is derived from an EMBL/GenBank/DDBJ whole genome shotgun (WGS) entry which is preliminary data.</text>
</comment>
<evidence type="ECO:0000313" key="15">
    <source>
        <dbReference type="EMBL" id="MDD0813578.1"/>
    </source>
</evidence>
<evidence type="ECO:0000256" key="8">
    <source>
        <dbReference type="ARBA" id="ARBA00022840"/>
    </source>
</evidence>
<dbReference type="EC" id="2.7.13.3" evidence="3"/>
<keyword evidence="11" id="KW-0472">Membrane</keyword>
<dbReference type="InterPro" id="IPR000014">
    <property type="entry name" value="PAS"/>
</dbReference>
<keyword evidence="11" id="KW-0812">Transmembrane</keyword>
<evidence type="ECO:0000259" key="12">
    <source>
        <dbReference type="PROSITE" id="PS50109"/>
    </source>
</evidence>
<feature type="domain" description="Histidine kinase" evidence="12">
    <location>
        <begin position="542"/>
        <end position="774"/>
    </location>
</feature>
<evidence type="ECO:0000256" key="4">
    <source>
        <dbReference type="ARBA" id="ARBA00022553"/>
    </source>
</evidence>
<reference evidence="15 16" key="1">
    <citation type="submission" date="2023-02" db="EMBL/GenBank/DDBJ databases">
        <title>Bacterial whole genome sequence for Curvibacter sp. HBC28.</title>
        <authorList>
            <person name="Le V."/>
            <person name="Ko S.-R."/>
            <person name="Ahn C.-Y."/>
            <person name="Oh H.-M."/>
        </authorList>
    </citation>
    <scope>NUCLEOTIDE SEQUENCE [LARGE SCALE GENOMIC DNA]</scope>
    <source>
        <strain evidence="15 16">HBC28</strain>
    </source>
</reference>
<dbReference type="Proteomes" id="UP001528672">
    <property type="component" value="Unassembled WGS sequence"/>
</dbReference>
<dbReference type="NCBIfam" id="TIGR00229">
    <property type="entry name" value="sensory_box"/>
    <property type="match status" value="1"/>
</dbReference>
<evidence type="ECO:0000256" key="7">
    <source>
        <dbReference type="ARBA" id="ARBA00022777"/>
    </source>
</evidence>
<dbReference type="GO" id="GO:0005524">
    <property type="term" value="F:ATP binding"/>
    <property type="evidence" value="ECO:0007669"/>
    <property type="project" value="UniProtKB-KW"/>
</dbReference>
<feature type="transmembrane region" description="Helical" evidence="11">
    <location>
        <begin position="290"/>
        <end position="314"/>
    </location>
</feature>
<dbReference type="Gene3D" id="6.10.340.10">
    <property type="match status" value="1"/>
</dbReference>
<comment type="subcellular location">
    <subcellularLocation>
        <location evidence="2">Membrane</location>
    </subcellularLocation>
</comment>
<evidence type="ECO:0000256" key="1">
    <source>
        <dbReference type="ARBA" id="ARBA00000085"/>
    </source>
</evidence>
<keyword evidence="5" id="KW-0808">Transferase</keyword>
<dbReference type="InterPro" id="IPR004358">
    <property type="entry name" value="Sig_transdc_His_kin-like_C"/>
</dbReference>
<dbReference type="PRINTS" id="PR00344">
    <property type="entry name" value="BCTRLSENSOR"/>
</dbReference>
<evidence type="ECO:0000256" key="9">
    <source>
        <dbReference type="ARBA" id="ARBA00023012"/>
    </source>
</evidence>
<dbReference type="InterPro" id="IPR003661">
    <property type="entry name" value="HisK_dim/P_dom"/>
</dbReference>
<keyword evidence="6" id="KW-0547">Nucleotide-binding</keyword>